<dbReference type="GO" id="GO:0003677">
    <property type="term" value="F:DNA binding"/>
    <property type="evidence" value="ECO:0007669"/>
    <property type="project" value="UniProtKB-KW"/>
</dbReference>
<proteinExistence type="predicted"/>
<keyword evidence="1" id="KW-0805">Transcription regulation</keyword>
<sequence length="267" mass="31958">MARDKLIKCRETGRILGFKKILKFCEKDNKRSEEQEEEEDEIIWVMEEYRLVDKWKHDQVICKIRDLLQHEVTTLLAKHFSFLPKWIRPFSQKDFMPRWDLCVPNLPTDEIISYYLKMCVDVQNDWPTHFLQSEQVYGVVPWMIVDPDQSSVDLQEGPYFFVNRTESSGRTTDGCDGGCWRIMRQDRVITSKGNKVLGFKRLFKFCVKEKKEPVYKFWADEKYKVNEFKVTWVMDEYRLAKKKEQGKVICRISLLFPSPLTSHLEQF</sequence>
<evidence type="ECO:0000259" key="5">
    <source>
        <dbReference type="PROSITE" id="PS51005"/>
    </source>
</evidence>
<feature type="domain" description="NAC" evidence="5">
    <location>
        <begin position="1"/>
        <end position="67"/>
    </location>
</feature>
<evidence type="ECO:0000256" key="1">
    <source>
        <dbReference type="ARBA" id="ARBA00023015"/>
    </source>
</evidence>
<reference evidence="6 7" key="1">
    <citation type="submission" date="2020-02" db="EMBL/GenBank/DDBJ databases">
        <authorList>
            <person name="Ma Q."/>
            <person name="Huang Y."/>
            <person name="Song X."/>
            <person name="Pei D."/>
        </authorList>
    </citation>
    <scope>NUCLEOTIDE SEQUENCE [LARGE SCALE GENOMIC DNA]</scope>
    <source>
        <strain evidence="6">Sxm20200214</strain>
        <tissue evidence="6">Leaf</tissue>
    </source>
</reference>
<dbReference type="PANTHER" id="PTHR31124:SF8">
    <property type="entry name" value="NAC DOMAIN-CONTAINING PROTEIN"/>
    <property type="match status" value="1"/>
</dbReference>
<evidence type="ECO:0000256" key="4">
    <source>
        <dbReference type="ARBA" id="ARBA00023242"/>
    </source>
</evidence>
<keyword evidence="4" id="KW-0539">Nucleus</keyword>
<dbReference type="Pfam" id="PF02365">
    <property type="entry name" value="NAM"/>
    <property type="match status" value="1"/>
</dbReference>
<feature type="domain" description="NAC" evidence="5">
    <location>
        <begin position="98"/>
        <end position="255"/>
    </location>
</feature>
<dbReference type="EMBL" id="JAAMPC010000010">
    <property type="protein sequence ID" value="KAG2288500.1"/>
    <property type="molecule type" value="Genomic_DNA"/>
</dbReference>
<dbReference type="PROSITE" id="PS51005">
    <property type="entry name" value="NAC"/>
    <property type="match status" value="2"/>
</dbReference>
<name>A0A8X7RHS6_BRACI</name>
<gene>
    <name evidence="6" type="ORF">Bca52824_048104</name>
</gene>
<protein>
    <recommendedName>
        <fullName evidence="5">NAC domain-containing protein</fullName>
    </recommendedName>
</protein>
<organism evidence="6 7">
    <name type="scientific">Brassica carinata</name>
    <name type="common">Ethiopian mustard</name>
    <name type="synonym">Abyssinian cabbage</name>
    <dbReference type="NCBI Taxonomy" id="52824"/>
    <lineage>
        <taxon>Eukaryota</taxon>
        <taxon>Viridiplantae</taxon>
        <taxon>Streptophyta</taxon>
        <taxon>Embryophyta</taxon>
        <taxon>Tracheophyta</taxon>
        <taxon>Spermatophyta</taxon>
        <taxon>Magnoliopsida</taxon>
        <taxon>eudicotyledons</taxon>
        <taxon>Gunneridae</taxon>
        <taxon>Pentapetalae</taxon>
        <taxon>rosids</taxon>
        <taxon>malvids</taxon>
        <taxon>Brassicales</taxon>
        <taxon>Brassicaceae</taxon>
        <taxon>Brassiceae</taxon>
        <taxon>Brassica</taxon>
    </lineage>
</organism>
<accession>A0A8X7RHS6</accession>
<dbReference type="AlphaFoldDB" id="A0A8X7RHS6"/>
<evidence type="ECO:0000313" key="6">
    <source>
        <dbReference type="EMBL" id="KAG2288500.1"/>
    </source>
</evidence>
<evidence type="ECO:0000256" key="3">
    <source>
        <dbReference type="ARBA" id="ARBA00023163"/>
    </source>
</evidence>
<dbReference type="InterPro" id="IPR036093">
    <property type="entry name" value="NAC_dom_sf"/>
</dbReference>
<dbReference type="Gene3D" id="2.170.150.80">
    <property type="entry name" value="NAC domain"/>
    <property type="match status" value="2"/>
</dbReference>
<dbReference type="GO" id="GO:0006355">
    <property type="term" value="P:regulation of DNA-templated transcription"/>
    <property type="evidence" value="ECO:0007669"/>
    <property type="project" value="InterPro"/>
</dbReference>
<keyword evidence="2" id="KW-0238">DNA-binding</keyword>
<keyword evidence="3" id="KW-0804">Transcription</keyword>
<keyword evidence="7" id="KW-1185">Reference proteome</keyword>
<dbReference type="Proteomes" id="UP000886595">
    <property type="component" value="Unassembled WGS sequence"/>
</dbReference>
<evidence type="ECO:0000256" key="2">
    <source>
        <dbReference type="ARBA" id="ARBA00023125"/>
    </source>
</evidence>
<dbReference type="SUPFAM" id="SSF101941">
    <property type="entry name" value="NAC domain"/>
    <property type="match status" value="2"/>
</dbReference>
<dbReference type="PANTHER" id="PTHR31124">
    <property type="entry name" value="APICAL MERISTEM FORMATION PROTEIN-RELATED-RELATED"/>
    <property type="match status" value="1"/>
</dbReference>
<dbReference type="OrthoDB" id="1043216at2759"/>
<comment type="caution">
    <text evidence="6">The sequence shown here is derived from an EMBL/GenBank/DDBJ whole genome shotgun (WGS) entry which is preliminary data.</text>
</comment>
<dbReference type="InterPro" id="IPR003441">
    <property type="entry name" value="NAC-dom"/>
</dbReference>
<evidence type="ECO:0000313" key="7">
    <source>
        <dbReference type="Proteomes" id="UP000886595"/>
    </source>
</evidence>